<dbReference type="Gene3D" id="1.20.1530.20">
    <property type="match status" value="1"/>
</dbReference>
<feature type="transmembrane region" description="Helical" evidence="7">
    <location>
        <begin position="33"/>
        <end position="51"/>
    </location>
</feature>
<evidence type="ECO:0000256" key="2">
    <source>
        <dbReference type="ARBA" id="ARBA00005551"/>
    </source>
</evidence>
<dbReference type="GO" id="GO:0016020">
    <property type="term" value="C:membrane"/>
    <property type="evidence" value="ECO:0007669"/>
    <property type="project" value="UniProtKB-SubCell"/>
</dbReference>
<evidence type="ECO:0000256" key="7">
    <source>
        <dbReference type="SAM" id="Phobius"/>
    </source>
</evidence>
<dbReference type="AlphaFoldDB" id="A0A4V3CXJ0"/>
<dbReference type="RefSeq" id="WP_133854036.1">
    <property type="nucleotide sequence ID" value="NZ_SNXZ01000010.1"/>
</dbReference>
<sequence>MEHTAVSLIELGAVFFGLGMLGKLAWKVGISPIPLYLIGGLVFGSGGLLPLDGIDEFAQLSSEIGVILLLLLLGLEYSADELFTGLRRSWTAGLVDLVLNGLPGAACALILGWGPVGALAMAGVTYISSSGIIAKVLGELGRLGNRETPVVLSVLVFEDLVMAVYLPILTAVLAGATLIGGLTAVGVSLVVITIVLVIALRFGRIVSAIVDSPDPEVFLLRVLGAALLVAGVAAQLQVSAAVGAFLLGIAISGSTAENATRMLEPLRDLFAALFFVVFGLNTDPSTIPPVLVAAVLLAVVTTLTKVVTGWWAAARQGIGRMGRARAGAALVARGEFSIVIAGLAVAAGAVAHELAALATAYVLLMAIIGPLTARFVEPLATALRRRQPA</sequence>
<feature type="transmembrane region" description="Helical" evidence="7">
    <location>
        <begin position="174"/>
        <end position="198"/>
    </location>
</feature>
<evidence type="ECO:0000256" key="4">
    <source>
        <dbReference type="ARBA" id="ARBA00022692"/>
    </source>
</evidence>
<feature type="transmembrane region" description="Helical" evidence="7">
    <location>
        <begin position="150"/>
        <end position="168"/>
    </location>
</feature>
<evidence type="ECO:0000256" key="5">
    <source>
        <dbReference type="ARBA" id="ARBA00022989"/>
    </source>
</evidence>
<protein>
    <submittedName>
        <fullName evidence="9">Potassium/proton antiporter membrane subunit (CPA2 family)</fullName>
    </submittedName>
</protein>
<feature type="transmembrane region" description="Helical" evidence="7">
    <location>
        <begin position="90"/>
        <end position="113"/>
    </location>
</feature>
<dbReference type="InterPro" id="IPR038770">
    <property type="entry name" value="Na+/solute_symporter_sf"/>
</dbReference>
<feature type="transmembrane region" description="Helical" evidence="7">
    <location>
        <begin position="119"/>
        <end position="138"/>
    </location>
</feature>
<dbReference type="GO" id="GO:1902600">
    <property type="term" value="P:proton transmembrane transport"/>
    <property type="evidence" value="ECO:0007669"/>
    <property type="project" value="InterPro"/>
</dbReference>
<dbReference type="PANTHER" id="PTHR42751:SF6">
    <property type="entry name" value="CONSERVED INTEGRAL MEMBRANE TRANSPORT PROTEIN-RELATED"/>
    <property type="match status" value="1"/>
</dbReference>
<evidence type="ECO:0000256" key="3">
    <source>
        <dbReference type="ARBA" id="ARBA00022448"/>
    </source>
</evidence>
<dbReference type="GO" id="GO:0015297">
    <property type="term" value="F:antiporter activity"/>
    <property type="evidence" value="ECO:0007669"/>
    <property type="project" value="InterPro"/>
</dbReference>
<dbReference type="InterPro" id="IPR006153">
    <property type="entry name" value="Cation/H_exchanger_TM"/>
</dbReference>
<evidence type="ECO:0000256" key="6">
    <source>
        <dbReference type="ARBA" id="ARBA00023136"/>
    </source>
</evidence>
<gene>
    <name evidence="9" type="ORF">EV186_11038</name>
</gene>
<dbReference type="OrthoDB" id="3294398at2"/>
<comment type="subcellular location">
    <subcellularLocation>
        <location evidence="1">Membrane</location>
        <topology evidence="1">Multi-pass membrane protein</topology>
    </subcellularLocation>
</comment>
<dbReference type="EMBL" id="SNXZ01000010">
    <property type="protein sequence ID" value="TDP90498.1"/>
    <property type="molecule type" value="Genomic_DNA"/>
</dbReference>
<feature type="transmembrane region" description="Helical" evidence="7">
    <location>
        <begin position="57"/>
        <end position="78"/>
    </location>
</feature>
<reference evidence="9 10" key="1">
    <citation type="submission" date="2019-03" db="EMBL/GenBank/DDBJ databases">
        <title>Genomic Encyclopedia of Type Strains, Phase IV (KMG-IV): sequencing the most valuable type-strain genomes for metagenomic binning, comparative biology and taxonomic classification.</title>
        <authorList>
            <person name="Goeker M."/>
        </authorList>
    </citation>
    <scope>NUCLEOTIDE SEQUENCE [LARGE SCALE GENOMIC DNA]</scope>
    <source>
        <strain evidence="9 10">DSM 45361</strain>
    </source>
</reference>
<feature type="domain" description="Cation/H+ exchanger transmembrane" evidence="8">
    <location>
        <begin position="24"/>
        <end position="374"/>
    </location>
</feature>
<feature type="transmembrane region" description="Helical" evidence="7">
    <location>
        <begin position="354"/>
        <end position="376"/>
    </location>
</feature>
<dbReference type="Pfam" id="PF00999">
    <property type="entry name" value="Na_H_Exchanger"/>
    <property type="match status" value="1"/>
</dbReference>
<proteinExistence type="inferred from homology"/>
<dbReference type="PANTHER" id="PTHR42751">
    <property type="entry name" value="SODIUM/HYDROGEN EXCHANGER FAMILY/TRKA DOMAIN PROTEIN"/>
    <property type="match status" value="1"/>
</dbReference>
<dbReference type="Proteomes" id="UP000295444">
    <property type="component" value="Unassembled WGS sequence"/>
</dbReference>
<keyword evidence="3" id="KW-0813">Transport</keyword>
<comment type="caution">
    <text evidence="9">The sequence shown here is derived from an EMBL/GenBank/DDBJ whole genome shotgun (WGS) entry which is preliminary data.</text>
</comment>
<evidence type="ECO:0000313" key="9">
    <source>
        <dbReference type="EMBL" id="TDP90498.1"/>
    </source>
</evidence>
<feature type="transmembrane region" description="Helical" evidence="7">
    <location>
        <begin position="218"/>
        <end position="234"/>
    </location>
</feature>
<evidence type="ECO:0000313" key="10">
    <source>
        <dbReference type="Proteomes" id="UP000295444"/>
    </source>
</evidence>
<organism evidence="9 10">
    <name type="scientific">Labedaea rhizosphaerae</name>
    <dbReference type="NCBI Taxonomy" id="598644"/>
    <lineage>
        <taxon>Bacteria</taxon>
        <taxon>Bacillati</taxon>
        <taxon>Actinomycetota</taxon>
        <taxon>Actinomycetes</taxon>
        <taxon>Pseudonocardiales</taxon>
        <taxon>Pseudonocardiaceae</taxon>
        <taxon>Labedaea</taxon>
    </lineage>
</organism>
<evidence type="ECO:0000259" key="8">
    <source>
        <dbReference type="Pfam" id="PF00999"/>
    </source>
</evidence>
<feature type="transmembrane region" description="Helical" evidence="7">
    <location>
        <begin position="6"/>
        <end position="26"/>
    </location>
</feature>
<comment type="similarity">
    <text evidence="2">Belongs to the monovalent cation:proton antiporter 2 (CPA2) transporter (TC 2.A.37) family.</text>
</comment>
<name>A0A4V3CXJ0_LABRH</name>
<keyword evidence="10" id="KW-1185">Reference proteome</keyword>
<evidence type="ECO:0000256" key="1">
    <source>
        <dbReference type="ARBA" id="ARBA00004141"/>
    </source>
</evidence>
<feature type="transmembrane region" description="Helical" evidence="7">
    <location>
        <begin position="290"/>
        <end position="314"/>
    </location>
</feature>
<accession>A0A4V3CXJ0</accession>
<keyword evidence="4 7" id="KW-0812">Transmembrane</keyword>
<keyword evidence="5 7" id="KW-1133">Transmembrane helix</keyword>
<feature type="transmembrane region" description="Helical" evidence="7">
    <location>
        <begin position="326"/>
        <end position="348"/>
    </location>
</feature>
<keyword evidence="6 7" id="KW-0472">Membrane</keyword>